<gene>
    <name evidence="1" type="ORF">H8E23_16830</name>
</gene>
<reference evidence="1 2" key="1">
    <citation type="submission" date="2020-08" db="EMBL/GenBank/DDBJ databases">
        <title>Bridging the membrane lipid divide: bacteria of the FCB group superphylum have the potential to synthesize archaeal ether lipids.</title>
        <authorList>
            <person name="Villanueva L."/>
            <person name="Von Meijenfeldt F.A.B."/>
            <person name="Westbye A.B."/>
            <person name="Yadav S."/>
            <person name="Hopmans E.C."/>
            <person name="Dutilh B.E."/>
            <person name="Sinninghe Damste J.S."/>
        </authorList>
    </citation>
    <scope>NUCLEOTIDE SEQUENCE [LARGE SCALE GENOMIC DNA]</scope>
    <source>
        <strain evidence="1">NIOZ-UU30</strain>
    </source>
</reference>
<dbReference type="SUPFAM" id="SSF55729">
    <property type="entry name" value="Acyl-CoA N-acyltransferases (Nat)"/>
    <property type="match status" value="1"/>
</dbReference>
<dbReference type="Proteomes" id="UP000603434">
    <property type="component" value="Unassembled WGS sequence"/>
</dbReference>
<dbReference type="Gene3D" id="3.40.630.30">
    <property type="match status" value="1"/>
</dbReference>
<protein>
    <submittedName>
        <fullName evidence="1">Uncharacterized protein</fullName>
    </submittedName>
</protein>
<name>A0A8J6TP05_9BACT</name>
<proteinExistence type="predicted"/>
<dbReference type="AlphaFoldDB" id="A0A8J6TP05"/>
<dbReference type="InterPro" id="IPR016181">
    <property type="entry name" value="Acyl_CoA_acyltransferase"/>
</dbReference>
<dbReference type="EMBL" id="JACNJH010000250">
    <property type="protein sequence ID" value="MBC8363051.1"/>
    <property type="molecule type" value="Genomic_DNA"/>
</dbReference>
<sequence>MLEFEPISLEKQQAYLQRLSECPQKSSDYSFVNLWGWAEGILGTLVKD</sequence>
<accession>A0A8J6TP05</accession>
<organism evidence="1 2">
    <name type="scientific">Candidatus Desulfatibia profunda</name>
    <dbReference type="NCBI Taxonomy" id="2841695"/>
    <lineage>
        <taxon>Bacteria</taxon>
        <taxon>Pseudomonadati</taxon>
        <taxon>Thermodesulfobacteriota</taxon>
        <taxon>Desulfobacteria</taxon>
        <taxon>Desulfobacterales</taxon>
        <taxon>Desulfobacterales incertae sedis</taxon>
        <taxon>Candidatus Desulfatibia</taxon>
    </lineage>
</organism>
<evidence type="ECO:0000313" key="2">
    <source>
        <dbReference type="Proteomes" id="UP000603434"/>
    </source>
</evidence>
<comment type="caution">
    <text evidence="1">The sequence shown here is derived from an EMBL/GenBank/DDBJ whole genome shotgun (WGS) entry which is preliminary data.</text>
</comment>
<evidence type="ECO:0000313" key="1">
    <source>
        <dbReference type="EMBL" id="MBC8363051.1"/>
    </source>
</evidence>